<evidence type="ECO:0000313" key="2">
    <source>
        <dbReference type="Proteomes" id="UP000710815"/>
    </source>
</evidence>
<accession>A0ABS9VTL3</accession>
<evidence type="ECO:0000313" key="1">
    <source>
        <dbReference type="EMBL" id="MCH9275442.1"/>
    </source>
</evidence>
<dbReference type="GO" id="GO:0016757">
    <property type="term" value="F:glycosyltransferase activity"/>
    <property type="evidence" value="ECO:0007669"/>
    <property type="project" value="UniProtKB-KW"/>
</dbReference>
<keyword evidence="1" id="KW-0808">Transferase</keyword>
<reference evidence="1 2" key="2">
    <citation type="journal article" date="2021" name="Syst. Appl. Microbiol.">
        <title>Phylogenetic classification of ten novel species belonging to the genus Bifidobacterium comprising B. phasiani sp. nov., B. pongonis sp. nov., B. saguinibicoloris sp. nov., B. colobi sp. nov., B. simiiventris sp. nov., B. santillanense sp. nov., B. miconis sp. nov., B. amazonense sp. nov., B. pluvialisilvae sp. nov., and B. miconisargentati sp. nov.</title>
        <authorList>
            <person name="Lugli G.A."/>
            <person name="Calvete-Torre I."/>
            <person name="Alessandri G."/>
            <person name="Milani C."/>
            <person name="Turroni F."/>
            <person name="Laiolo P."/>
            <person name="Ossiprandi M.C."/>
            <person name="Margolles A."/>
            <person name="Ruiz L."/>
            <person name="Ventura M."/>
        </authorList>
    </citation>
    <scope>NUCLEOTIDE SEQUENCE [LARGE SCALE GENOMIC DNA]</scope>
    <source>
        <strain evidence="1 2">MA1</strain>
    </source>
</reference>
<proteinExistence type="predicted"/>
<reference evidence="1 2" key="1">
    <citation type="journal article" date="2021" name="Environ. Microbiol.">
        <title>Genetic insights into the dark matter of the mammalian gut microbiota through targeted genome reconstruction.</title>
        <authorList>
            <person name="Lugli G.A."/>
            <person name="Alessandri G."/>
            <person name="Milani C."/>
            <person name="Viappiani A."/>
            <person name="Fontana F."/>
            <person name="Tarracchini C."/>
            <person name="Mancabelli L."/>
            <person name="Argentini C."/>
            <person name="Ruiz L."/>
            <person name="Margolles A."/>
            <person name="van Sinderen D."/>
            <person name="Turroni F."/>
            <person name="Ventura M."/>
        </authorList>
    </citation>
    <scope>NUCLEOTIDE SEQUENCE [LARGE SCALE GENOMIC DNA]</scope>
    <source>
        <strain evidence="1 2">MA1</strain>
    </source>
</reference>
<organism evidence="1 2">
    <name type="scientific">Bifidobacterium amazonense</name>
    <dbReference type="NCBI Taxonomy" id="2809027"/>
    <lineage>
        <taxon>Bacteria</taxon>
        <taxon>Bacillati</taxon>
        <taxon>Actinomycetota</taxon>
        <taxon>Actinomycetes</taxon>
        <taxon>Bifidobacteriales</taxon>
        <taxon>Bifidobacteriaceae</taxon>
        <taxon>Bifidobacterium</taxon>
    </lineage>
</organism>
<dbReference type="PANTHER" id="PTHR12526:SF600">
    <property type="entry name" value="GLYCOSYL TRANSFERASE GROUP 1"/>
    <property type="match status" value="1"/>
</dbReference>
<gene>
    <name evidence="1" type="ORF">JS533_004020</name>
</gene>
<dbReference type="EC" id="2.4.-.-" evidence="1"/>
<dbReference type="EMBL" id="JAFEJT020000011">
    <property type="protein sequence ID" value="MCH9275442.1"/>
    <property type="molecule type" value="Genomic_DNA"/>
</dbReference>
<keyword evidence="1" id="KW-0328">Glycosyltransferase</keyword>
<dbReference type="RefSeq" id="WP_241513235.1">
    <property type="nucleotide sequence ID" value="NZ_JAFEJT020000011.1"/>
</dbReference>
<sequence length="399" mass="43171">MRKHPRVGILIDGLRKNGCVVEEINRPLTLSTAQRVEILKKPWKLFGFAWNLLGLWRGLRRDARAWMKRNGRPDAVLVGYMGHFDVLLAHHVFRGVPIILDHLIFAGDTAKDRGAQGLKVKLLKRLDRMAIDAATLTLLDTREHQAMCKPGDETMVVPVGAPDEWYAAGAAQDTSTATATTADGTDGTAVSVAGTQAASANAAEQSSAPIRHASRSHADRTADIVFYGLYTPLQGVPVIAQAARELASRGLTPKFTLIGKGQDYAEVRRIADGLDNVEFREWVEPEELPALVASHAISLGIFSTTPKGLHVVPNKVYQSMAAGCAVITSNTAPQRRMLGDGVVYVAPGDPVALADAIERLLDDPAALCEAQQAAVATAQSFTDDKITRPLTEWIRAHTR</sequence>
<protein>
    <submittedName>
        <fullName evidence="1">Glycosyltransferase</fullName>
        <ecNumber evidence="1">2.4.-.-</ecNumber>
    </submittedName>
</protein>
<name>A0ABS9VTL3_9BIFI</name>
<dbReference type="Gene3D" id="3.40.50.2000">
    <property type="entry name" value="Glycogen Phosphorylase B"/>
    <property type="match status" value="1"/>
</dbReference>
<keyword evidence="2" id="KW-1185">Reference proteome</keyword>
<dbReference type="Proteomes" id="UP000710815">
    <property type="component" value="Unassembled WGS sequence"/>
</dbReference>
<dbReference type="SUPFAM" id="SSF53756">
    <property type="entry name" value="UDP-Glycosyltransferase/glycogen phosphorylase"/>
    <property type="match status" value="1"/>
</dbReference>
<comment type="caution">
    <text evidence="1">The sequence shown here is derived from an EMBL/GenBank/DDBJ whole genome shotgun (WGS) entry which is preliminary data.</text>
</comment>
<dbReference type="PANTHER" id="PTHR12526">
    <property type="entry name" value="GLYCOSYLTRANSFERASE"/>
    <property type="match status" value="1"/>
</dbReference>
<dbReference type="Pfam" id="PF13692">
    <property type="entry name" value="Glyco_trans_1_4"/>
    <property type="match status" value="1"/>
</dbReference>